<dbReference type="SMART" id="SM00430">
    <property type="entry name" value="HOLI"/>
    <property type="match status" value="1"/>
</dbReference>
<evidence type="ECO:0000256" key="3">
    <source>
        <dbReference type="ARBA" id="ARBA00022723"/>
    </source>
</evidence>
<comment type="subcellular location">
    <subcellularLocation>
        <location evidence="1 11">Nucleus</location>
    </subcellularLocation>
</comment>
<keyword evidence="8 11" id="KW-0804">Transcription</keyword>
<protein>
    <submittedName>
        <fullName evidence="16">Nuclear receptor domain-containing protein</fullName>
    </submittedName>
</protein>
<feature type="domain" description="Nuclear receptor" evidence="13">
    <location>
        <begin position="15"/>
        <end position="90"/>
    </location>
</feature>
<evidence type="ECO:0000256" key="11">
    <source>
        <dbReference type="RuleBase" id="RU004334"/>
    </source>
</evidence>
<name>A0A7E4ZVI9_PANRE</name>
<keyword evidence="3 11" id="KW-0479">Metal-binding</keyword>
<keyword evidence="15" id="KW-1185">Reference proteome</keyword>
<dbReference type="Pfam" id="PF00104">
    <property type="entry name" value="Hormone_recep"/>
    <property type="match status" value="1"/>
</dbReference>
<feature type="region of interest" description="Disordered" evidence="12">
    <location>
        <begin position="100"/>
        <end position="123"/>
    </location>
</feature>
<evidence type="ECO:0000313" key="15">
    <source>
        <dbReference type="Proteomes" id="UP000492821"/>
    </source>
</evidence>
<dbReference type="FunFam" id="3.30.50.10:FF:000030">
    <property type="entry name" value="Nuclear Hormone Receptor family"/>
    <property type="match status" value="1"/>
</dbReference>
<keyword evidence="6 11" id="KW-0805">Transcription regulation</keyword>
<dbReference type="InterPro" id="IPR049636">
    <property type="entry name" value="HNF4-like_DBD"/>
</dbReference>
<proteinExistence type="inferred from homology"/>
<dbReference type="WBParaSite" id="Pan_g19800.t1">
    <property type="protein sequence ID" value="Pan_g19800.t1"/>
    <property type="gene ID" value="Pan_g19800"/>
</dbReference>
<sequence length="439" mass="50827">MKRTEMRACRQAALNESCRVCLDKAHGFHFGVMVCRACAAFFRRTIALNMQYFCRFQGKCIIDKSVRCMCRACRHSKCVNVGMKAEAVQLNRDSIRHPVPLKASISPSNSTSPPPVPSASTEYSPLSLHGNLVPSPPPQSNLHPHNADEASTFEGFNRINAIFEDALQNPRTLAEASMIEEFQIGYTRLRTRRPFVHTDRYIDAEARRDMNQDDLERALQRNWEIVMKQHVAEFELIAELISYIRPFVTLPPDQRWLLFKNFWLNFVKFERAYDTYRLRGNDVRDKQIVMYNGQVIDILQFTLDQITSEKRNFFRSLFRPAHALMRSGILGPMKQLNPTEFEFAAYSLHLLWLHPGNDAFSEESQATANYWRREIFNSLHEHYVRDLGLSNYAARLGDYMALLSTIEKNSLQKKENMIVAEVFSLVNVNPMLLTVYKQV</sequence>
<dbReference type="Pfam" id="PF00105">
    <property type="entry name" value="zf-C4"/>
    <property type="match status" value="1"/>
</dbReference>
<evidence type="ECO:0000256" key="8">
    <source>
        <dbReference type="ARBA" id="ARBA00023163"/>
    </source>
</evidence>
<accession>A0A7E4ZVI9</accession>
<dbReference type="InterPro" id="IPR051152">
    <property type="entry name" value="C.elegans_Orphan_NR"/>
</dbReference>
<evidence type="ECO:0000256" key="12">
    <source>
        <dbReference type="SAM" id="MobiDB-lite"/>
    </source>
</evidence>
<dbReference type="InterPro" id="IPR013088">
    <property type="entry name" value="Znf_NHR/GATA"/>
</dbReference>
<evidence type="ECO:0000256" key="6">
    <source>
        <dbReference type="ARBA" id="ARBA00023015"/>
    </source>
</evidence>
<dbReference type="GO" id="GO:0000978">
    <property type="term" value="F:RNA polymerase II cis-regulatory region sequence-specific DNA binding"/>
    <property type="evidence" value="ECO:0007669"/>
    <property type="project" value="InterPro"/>
</dbReference>
<evidence type="ECO:0000256" key="5">
    <source>
        <dbReference type="ARBA" id="ARBA00022833"/>
    </source>
</evidence>
<evidence type="ECO:0000259" key="13">
    <source>
        <dbReference type="PROSITE" id="PS51030"/>
    </source>
</evidence>
<reference evidence="16" key="2">
    <citation type="submission" date="2020-10" db="UniProtKB">
        <authorList>
            <consortium name="WormBaseParasite"/>
        </authorList>
    </citation>
    <scope>IDENTIFICATION</scope>
</reference>
<dbReference type="Gene3D" id="3.30.50.10">
    <property type="entry name" value="Erythroid Transcription Factor GATA-1, subunit A"/>
    <property type="match status" value="1"/>
</dbReference>
<dbReference type="Gene3D" id="1.10.565.10">
    <property type="entry name" value="Retinoid X Receptor"/>
    <property type="match status" value="1"/>
</dbReference>
<keyword evidence="5 11" id="KW-0862">Zinc</keyword>
<evidence type="ECO:0000259" key="14">
    <source>
        <dbReference type="PROSITE" id="PS51843"/>
    </source>
</evidence>
<dbReference type="SMART" id="SM00399">
    <property type="entry name" value="ZnF_C4"/>
    <property type="match status" value="1"/>
</dbReference>
<evidence type="ECO:0000256" key="10">
    <source>
        <dbReference type="ARBA" id="ARBA00023242"/>
    </source>
</evidence>
<evidence type="ECO:0000313" key="16">
    <source>
        <dbReference type="WBParaSite" id="Pan_g19800.t1"/>
    </source>
</evidence>
<dbReference type="AlphaFoldDB" id="A0A7E4ZVI9"/>
<dbReference type="GO" id="GO:0005634">
    <property type="term" value="C:nucleus"/>
    <property type="evidence" value="ECO:0007669"/>
    <property type="project" value="UniProtKB-SubCell"/>
</dbReference>
<dbReference type="CDD" id="cd06960">
    <property type="entry name" value="NR_DBD_HNF4A"/>
    <property type="match status" value="1"/>
</dbReference>
<dbReference type="InterPro" id="IPR000536">
    <property type="entry name" value="Nucl_hrmn_rcpt_lig-bd"/>
</dbReference>
<dbReference type="PANTHER" id="PTHR45680">
    <property type="entry name" value="NUCLEAR HORMONE RECEPTOR FAMILY"/>
    <property type="match status" value="1"/>
</dbReference>
<dbReference type="PROSITE" id="PS51843">
    <property type="entry name" value="NR_LBD"/>
    <property type="match status" value="1"/>
</dbReference>
<dbReference type="InterPro" id="IPR035500">
    <property type="entry name" value="NHR-like_dom_sf"/>
</dbReference>
<dbReference type="SUPFAM" id="SSF57716">
    <property type="entry name" value="Glucocorticoid receptor-like (DNA-binding domain)"/>
    <property type="match status" value="1"/>
</dbReference>
<keyword evidence="9 11" id="KW-0675">Receptor</keyword>
<dbReference type="SUPFAM" id="SSF48508">
    <property type="entry name" value="Nuclear receptor ligand-binding domain"/>
    <property type="match status" value="1"/>
</dbReference>
<dbReference type="Proteomes" id="UP000492821">
    <property type="component" value="Unassembled WGS sequence"/>
</dbReference>
<evidence type="ECO:0000256" key="7">
    <source>
        <dbReference type="ARBA" id="ARBA00023125"/>
    </source>
</evidence>
<evidence type="ECO:0000256" key="4">
    <source>
        <dbReference type="ARBA" id="ARBA00022771"/>
    </source>
</evidence>
<dbReference type="PROSITE" id="PS00031">
    <property type="entry name" value="NUCLEAR_REC_DBD_1"/>
    <property type="match status" value="1"/>
</dbReference>
<dbReference type="PANTHER" id="PTHR45680:SF23">
    <property type="entry name" value="NUCLEAR HORMONE RECEPTOR FAMILY"/>
    <property type="match status" value="1"/>
</dbReference>
<evidence type="ECO:0000256" key="9">
    <source>
        <dbReference type="ARBA" id="ARBA00023170"/>
    </source>
</evidence>
<dbReference type="InterPro" id="IPR001628">
    <property type="entry name" value="Znf_hrmn_rcpt"/>
</dbReference>
<feature type="domain" description="NR LBD" evidence="14">
    <location>
        <begin position="193"/>
        <end position="439"/>
    </location>
</feature>
<reference evidence="15" key="1">
    <citation type="journal article" date="2013" name="Genetics">
        <title>The draft genome and transcriptome of Panagrellus redivivus are shaped by the harsh demands of a free-living lifestyle.</title>
        <authorList>
            <person name="Srinivasan J."/>
            <person name="Dillman A.R."/>
            <person name="Macchietto M.G."/>
            <person name="Heikkinen L."/>
            <person name="Lakso M."/>
            <person name="Fracchia K.M."/>
            <person name="Antoshechkin I."/>
            <person name="Mortazavi A."/>
            <person name="Wong G."/>
            <person name="Sternberg P.W."/>
        </authorList>
    </citation>
    <scope>NUCLEOTIDE SEQUENCE [LARGE SCALE GENOMIC DNA]</scope>
    <source>
        <strain evidence="15">MT8872</strain>
    </source>
</reference>
<organism evidence="15 16">
    <name type="scientific">Panagrellus redivivus</name>
    <name type="common">Microworm</name>
    <dbReference type="NCBI Taxonomy" id="6233"/>
    <lineage>
        <taxon>Eukaryota</taxon>
        <taxon>Metazoa</taxon>
        <taxon>Ecdysozoa</taxon>
        <taxon>Nematoda</taxon>
        <taxon>Chromadorea</taxon>
        <taxon>Rhabditida</taxon>
        <taxon>Tylenchina</taxon>
        <taxon>Panagrolaimomorpha</taxon>
        <taxon>Panagrolaimoidea</taxon>
        <taxon>Panagrolaimidae</taxon>
        <taxon>Panagrellus</taxon>
    </lineage>
</organism>
<dbReference type="PROSITE" id="PS51030">
    <property type="entry name" value="NUCLEAR_REC_DBD_2"/>
    <property type="match status" value="1"/>
</dbReference>
<dbReference type="PRINTS" id="PR00047">
    <property type="entry name" value="STROIDFINGER"/>
</dbReference>
<keyword evidence="10 11" id="KW-0539">Nucleus</keyword>
<keyword evidence="4 11" id="KW-0863">Zinc-finger</keyword>
<evidence type="ECO:0000256" key="1">
    <source>
        <dbReference type="ARBA" id="ARBA00004123"/>
    </source>
</evidence>
<dbReference type="GO" id="GO:0003700">
    <property type="term" value="F:DNA-binding transcription factor activity"/>
    <property type="evidence" value="ECO:0007669"/>
    <property type="project" value="InterPro"/>
</dbReference>
<dbReference type="GO" id="GO:0008270">
    <property type="term" value="F:zinc ion binding"/>
    <property type="evidence" value="ECO:0007669"/>
    <property type="project" value="UniProtKB-KW"/>
</dbReference>
<comment type="similarity">
    <text evidence="2 11">Belongs to the nuclear hormone receptor family.</text>
</comment>
<keyword evidence="7 11" id="KW-0238">DNA-binding</keyword>
<evidence type="ECO:0000256" key="2">
    <source>
        <dbReference type="ARBA" id="ARBA00005993"/>
    </source>
</evidence>